<dbReference type="Proteomes" id="UP000077405">
    <property type="component" value="Chromosome"/>
</dbReference>
<keyword evidence="4" id="KW-0029">Amino-acid transport</keyword>
<feature type="chain" id="PRO_5007901069" evidence="5">
    <location>
        <begin position="35"/>
        <end position="432"/>
    </location>
</feature>
<dbReference type="PANTHER" id="PTHR30483">
    <property type="entry name" value="LEUCINE-SPECIFIC-BINDING PROTEIN"/>
    <property type="match status" value="1"/>
</dbReference>
<evidence type="ECO:0000256" key="1">
    <source>
        <dbReference type="ARBA" id="ARBA00010062"/>
    </source>
</evidence>
<feature type="domain" description="Leucine-binding protein" evidence="6">
    <location>
        <begin position="58"/>
        <end position="399"/>
    </location>
</feature>
<dbReference type="OrthoDB" id="9783240at2"/>
<evidence type="ECO:0000313" key="7">
    <source>
        <dbReference type="EMBL" id="ANC90721.1"/>
    </source>
</evidence>
<gene>
    <name evidence="7" type="ORF">A6A40_01720</name>
</gene>
<reference evidence="7 8" key="1">
    <citation type="journal article" date="2013" name="Int. J. Syst. Evol. Microbiol.">
        <title>Azospirillum humicireducens sp. nov., a nitrogen-fixing bacterium isolated from a microbial fuel cell.</title>
        <authorList>
            <person name="Zhou S."/>
            <person name="Han L."/>
            <person name="Wang Y."/>
            <person name="Yang G."/>
            <person name="Zhuang L."/>
            <person name="Hu P."/>
        </authorList>
    </citation>
    <scope>NUCLEOTIDE SEQUENCE [LARGE SCALE GENOMIC DNA]</scope>
    <source>
        <strain evidence="7 8">SgZ-5</strain>
    </source>
</reference>
<comment type="similarity">
    <text evidence="1">Belongs to the leucine-binding protein family.</text>
</comment>
<proteinExistence type="inferred from homology"/>
<dbReference type="PANTHER" id="PTHR30483:SF37">
    <property type="entry name" value="ABC TRANSPORTER SUBSTRATE-BINDING PROTEIN"/>
    <property type="match status" value="1"/>
</dbReference>
<dbReference type="STRING" id="1226968.A6A40_01720"/>
<protein>
    <submittedName>
        <fullName evidence="7">ABC transporter substrate-binding protein</fullName>
    </submittedName>
</protein>
<dbReference type="InterPro" id="IPR028082">
    <property type="entry name" value="Peripla_BP_I"/>
</dbReference>
<dbReference type="KEGG" id="ahu:A6A40_01720"/>
<evidence type="ECO:0000256" key="3">
    <source>
        <dbReference type="ARBA" id="ARBA00022729"/>
    </source>
</evidence>
<dbReference type="EMBL" id="CP015285">
    <property type="protein sequence ID" value="ANC90721.1"/>
    <property type="molecule type" value="Genomic_DNA"/>
</dbReference>
<keyword evidence="2" id="KW-0813">Transport</keyword>
<sequence length="432" mass="46281">MKHRRPTASPLAKPLFPAALFAAVSFATIASTLAGIGLTAAPAAAQSAKASATFSGAPVRVGEINSYTGLPAFTIPYRQGWQLALEEINAEGGVIGCCELQVVSRDDAGKPDDAVRVAQELVANEAVDVLAGTYFSHIGLAVADFAARNKMPFVAAEPLTDAITWSKGNRYTFRLRPSTYMQAAMLVEEAAKLPAKRWATVAPNYEYGQSAVAWFKQLLKEKRPDVEFVAEQWPAQGKLEAGPTVQALAAAKPDAIFNVTFGADLAKLVREGEGRGLFRNRKVVSLLTGEPEYLEPMKDEAPEGWIVTGYPWDQIDTPAHKAFVAAYTARFKESPKAGSIVGYITMKAVAAAITKARSANAEPIVDALAGLTIDSPVGPVTFRASDHQATMGAYVGTTTVKDGRGTMKDWRYADGANYLPPDDVVRKMRPAE</sequence>
<dbReference type="Pfam" id="PF13458">
    <property type="entry name" value="Peripla_BP_6"/>
    <property type="match status" value="1"/>
</dbReference>
<name>A0A168Y091_9PROT</name>
<organism evidence="7 8">
    <name type="scientific">Azospirillum humicireducens</name>
    <dbReference type="NCBI Taxonomy" id="1226968"/>
    <lineage>
        <taxon>Bacteria</taxon>
        <taxon>Pseudomonadati</taxon>
        <taxon>Pseudomonadota</taxon>
        <taxon>Alphaproteobacteria</taxon>
        <taxon>Rhodospirillales</taxon>
        <taxon>Azospirillaceae</taxon>
        <taxon>Azospirillum</taxon>
    </lineage>
</organism>
<keyword evidence="3 5" id="KW-0732">Signal</keyword>
<evidence type="ECO:0000259" key="6">
    <source>
        <dbReference type="Pfam" id="PF13458"/>
    </source>
</evidence>
<evidence type="ECO:0000313" key="8">
    <source>
        <dbReference type="Proteomes" id="UP000077405"/>
    </source>
</evidence>
<dbReference type="RefSeq" id="WP_063633853.1">
    <property type="nucleotide sequence ID" value="NZ_CP015285.1"/>
</dbReference>
<evidence type="ECO:0000256" key="4">
    <source>
        <dbReference type="ARBA" id="ARBA00022970"/>
    </source>
</evidence>
<dbReference type="SUPFAM" id="SSF53822">
    <property type="entry name" value="Periplasmic binding protein-like I"/>
    <property type="match status" value="1"/>
</dbReference>
<evidence type="ECO:0000256" key="2">
    <source>
        <dbReference type="ARBA" id="ARBA00022448"/>
    </source>
</evidence>
<evidence type="ECO:0000256" key="5">
    <source>
        <dbReference type="SAM" id="SignalP"/>
    </source>
</evidence>
<dbReference type="InterPro" id="IPR051010">
    <property type="entry name" value="BCAA_transport"/>
</dbReference>
<keyword evidence="8" id="KW-1185">Reference proteome</keyword>
<accession>A0A168Y091</accession>
<dbReference type="CDD" id="cd06330">
    <property type="entry name" value="PBP1_As_SBP-like"/>
    <property type="match status" value="1"/>
</dbReference>
<feature type="signal peptide" evidence="5">
    <location>
        <begin position="1"/>
        <end position="34"/>
    </location>
</feature>
<dbReference type="InterPro" id="IPR000709">
    <property type="entry name" value="Leu_Ile_Val-bd"/>
</dbReference>
<dbReference type="AlphaFoldDB" id="A0A168Y091"/>
<dbReference type="PRINTS" id="PR00337">
    <property type="entry name" value="LEUILEVALBP"/>
</dbReference>
<dbReference type="InterPro" id="IPR028081">
    <property type="entry name" value="Leu-bd"/>
</dbReference>
<dbReference type="Gene3D" id="3.40.50.2300">
    <property type="match status" value="2"/>
</dbReference>
<dbReference type="GO" id="GO:0006865">
    <property type="term" value="P:amino acid transport"/>
    <property type="evidence" value="ECO:0007669"/>
    <property type="project" value="UniProtKB-KW"/>
</dbReference>